<dbReference type="GeneID" id="94173972"/>
<feature type="region of interest" description="Disordered" evidence="1">
    <location>
        <begin position="109"/>
        <end position="133"/>
    </location>
</feature>
<feature type="region of interest" description="Disordered" evidence="1">
    <location>
        <begin position="244"/>
        <end position="321"/>
    </location>
</feature>
<comment type="caution">
    <text evidence="2">The sequence shown here is derived from an EMBL/GenBank/DDBJ whole genome shotgun (WGS) entry which is preliminary data.</text>
</comment>
<dbReference type="RefSeq" id="XP_067694456.1">
    <property type="nucleotide sequence ID" value="XM_067838462.1"/>
</dbReference>
<reference evidence="2 3" key="1">
    <citation type="submission" date="2021-02" db="EMBL/GenBank/DDBJ databases">
        <title>Leishmania (Mundinia) enrietti genome sequencing and assembly.</title>
        <authorList>
            <person name="Almutairi H."/>
            <person name="Gatherer D."/>
        </authorList>
    </citation>
    <scope>NUCLEOTIDE SEQUENCE [LARGE SCALE GENOMIC DNA]</scope>
    <source>
        <strain evidence="2">CUR178</strain>
    </source>
</reference>
<evidence type="ECO:0000256" key="1">
    <source>
        <dbReference type="SAM" id="MobiDB-lite"/>
    </source>
</evidence>
<dbReference type="OrthoDB" id="267371at2759"/>
<feature type="region of interest" description="Disordered" evidence="1">
    <location>
        <begin position="1"/>
        <end position="30"/>
    </location>
</feature>
<feature type="compositionally biased region" description="Pro residues" evidence="1">
    <location>
        <begin position="13"/>
        <end position="23"/>
    </location>
</feature>
<sequence length="321" mass="33279">MVSVSSTERDGGSPPPPPTPPLPESRDVNVPATGILEALRKAVEVQEAHVRLLRARKAAREALLCHIQRLLETGDSIESHDTVVQLVQQAEAALHNLQLTEKEVDAPAATMGDNVTPTSAPSPIPQGAHSAAGTSADPLARIFHSGVEAQLAAVAEPPDAPLTSALKLYASTKRRTSKGSKQREAGESGLSSPARSSPVPPGMSFPPRSAAVTALLSLSASRQEAGSTAMLAALSTLELSLAGDSGATEAGRDVEGTEPAWLRPEESDGANDAEAEPEEESLRKDNGRSDSASTDYSDDFECGNSSGRADDDEGEPPGMLG</sequence>
<dbReference type="KEGG" id="lenr:94173972"/>
<keyword evidence="3" id="KW-1185">Reference proteome</keyword>
<dbReference type="AlphaFoldDB" id="A0A836KQ74"/>
<accession>A0A836KQ74</accession>
<evidence type="ECO:0000313" key="2">
    <source>
        <dbReference type="EMBL" id="KAG5482766.1"/>
    </source>
</evidence>
<evidence type="ECO:0000313" key="3">
    <source>
        <dbReference type="Proteomes" id="UP000674179"/>
    </source>
</evidence>
<dbReference type="Proteomes" id="UP000674179">
    <property type="component" value="Chromosome 15"/>
</dbReference>
<name>A0A836KQ74_LEIEN</name>
<protein>
    <submittedName>
        <fullName evidence="2">Uncharacterized protein</fullName>
    </submittedName>
</protein>
<feature type="region of interest" description="Disordered" evidence="1">
    <location>
        <begin position="171"/>
        <end position="206"/>
    </location>
</feature>
<feature type="compositionally biased region" description="Acidic residues" evidence="1">
    <location>
        <begin position="267"/>
        <end position="279"/>
    </location>
</feature>
<organism evidence="2 3">
    <name type="scientific">Leishmania enriettii</name>
    <dbReference type="NCBI Taxonomy" id="5663"/>
    <lineage>
        <taxon>Eukaryota</taxon>
        <taxon>Discoba</taxon>
        <taxon>Euglenozoa</taxon>
        <taxon>Kinetoplastea</taxon>
        <taxon>Metakinetoplastina</taxon>
        <taxon>Trypanosomatida</taxon>
        <taxon>Trypanosomatidae</taxon>
        <taxon>Leishmaniinae</taxon>
        <taxon>Leishmania</taxon>
    </lineage>
</organism>
<gene>
    <name evidence="2" type="ORF">CUR178_06807</name>
</gene>
<dbReference type="EMBL" id="JAFHKP010000015">
    <property type="protein sequence ID" value="KAG5482766.1"/>
    <property type="molecule type" value="Genomic_DNA"/>
</dbReference>
<proteinExistence type="predicted"/>